<evidence type="ECO:0000256" key="2">
    <source>
        <dbReference type="SAM" id="Coils"/>
    </source>
</evidence>
<proteinExistence type="inferred from homology"/>
<comment type="similarity">
    <text evidence="1">Belongs to the UbiJ family.</text>
</comment>
<dbReference type="UniPathway" id="UPA00232"/>
<organism evidence="4 5">
    <name type="scientific">Pseudohongiella acticola</name>
    <dbReference type="NCBI Taxonomy" id="1524254"/>
    <lineage>
        <taxon>Bacteria</taxon>
        <taxon>Pseudomonadati</taxon>
        <taxon>Pseudomonadota</taxon>
        <taxon>Gammaproteobacteria</taxon>
        <taxon>Pseudomonadales</taxon>
        <taxon>Pseudohongiellaceae</taxon>
        <taxon>Pseudohongiella</taxon>
    </lineage>
</organism>
<dbReference type="SUPFAM" id="SSF55718">
    <property type="entry name" value="SCP-like"/>
    <property type="match status" value="1"/>
</dbReference>
<dbReference type="GO" id="GO:0006744">
    <property type="term" value="P:ubiquinone biosynthetic process"/>
    <property type="evidence" value="ECO:0007669"/>
    <property type="project" value="UniProtKB-UniRule"/>
</dbReference>
<evidence type="ECO:0000256" key="1">
    <source>
        <dbReference type="HAMAP-Rule" id="MF_02215"/>
    </source>
</evidence>
<keyword evidence="5" id="KW-1185">Reference proteome</keyword>
<dbReference type="InterPro" id="IPR038989">
    <property type="entry name" value="UbiJ"/>
</dbReference>
<dbReference type="HAMAP" id="MF_02215">
    <property type="entry name" value="UbiJ"/>
    <property type="match status" value="1"/>
</dbReference>
<dbReference type="RefSeq" id="WP_070117848.1">
    <property type="nucleotide sequence ID" value="NZ_MASR01000001.1"/>
</dbReference>
<reference evidence="5" key="1">
    <citation type="submission" date="2016-07" db="EMBL/GenBank/DDBJ databases">
        <authorList>
            <person name="Florea S."/>
            <person name="Webb J.S."/>
            <person name="Jaromczyk J."/>
            <person name="Schardl C.L."/>
        </authorList>
    </citation>
    <scope>NUCLEOTIDE SEQUENCE [LARGE SCALE GENOMIC DNA]</scope>
    <source>
        <strain evidence="5">KCTC 42131</strain>
    </source>
</reference>
<keyword evidence="1" id="KW-0963">Cytoplasm</keyword>
<dbReference type="STRING" id="1524254.PHACT_11190"/>
<feature type="domain" description="SCP2" evidence="3">
    <location>
        <begin position="18"/>
        <end position="117"/>
    </location>
</feature>
<dbReference type="InterPro" id="IPR036527">
    <property type="entry name" value="SCP2_sterol-bd_dom_sf"/>
</dbReference>
<sequence length="209" mass="22895">MALSLLSTALLQPLEFALNRLLARDPHIIDVMAAAGAGKTITVICSSLPRWQLSVLINPDRILLLSAPQDAPDACLTGSHRALTQLLLSDDQASALHHPDIELSGDVQLIQRLHRALNQLDIDWQDLAGPLLGDIGANIATTGWQHSRDAVSQAGRALQQNITDFVQEEAALSPTREEVEHSREQLDALRLRLDRLQARIQGLQQLVTN</sequence>
<evidence type="ECO:0000259" key="3">
    <source>
        <dbReference type="Pfam" id="PF02036"/>
    </source>
</evidence>
<dbReference type="Proteomes" id="UP000175669">
    <property type="component" value="Unassembled WGS sequence"/>
</dbReference>
<evidence type="ECO:0000313" key="5">
    <source>
        <dbReference type="Proteomes" id="UP000175669"/>
    </source>
</evidence>
<accession>A0A1E8CMD3</accession>
<comment type="function">
    <text evidence="1">Required for ubiquinone (coenzyme Q) biosynthesis. Binds hydrophobic ubiquinone biosynthetic intermediates via its SCP2 domain and is essential for the stability of the Ubi complex. May constitute a docking platform where Ubi enzymes assemble and access their SCP2-bound polyprenyl substrates.</text>
</comment>
<dbReference type="AlphaFoldDB" id="A0A1E8CMD3"/>
<name>A0A1E8CMD3_9GAMM</name>
<feature type="coiled-coil region" evidence="2">
    <location>
        <begin position="179"/>
        <end position="206"/>
    </location>
</feature>
<evidence type="ECO:0000313" key="4">
    <source>
        <dbReference type="EMBL" id="OFE13631.1"/>
    </source>
</evidence>
<comment type="pathway">
    <text evidence="1">Cofactor biosynthesis; ubiquinone biosynthesis.</text>
</comment>
<dbReference type="InterPro" id="IPR003033">
    <property type="entry name" value="SCP2_sterol-bd_dom"/>
</dbReference>
<keyword evidence="1" id="KW-0831">Ubiquinone biosynthesis</keyword>
<keyword evidence="2" id="KW-0175">Coiled coil</keyword>
<protein>
    <recommendedName>
        <fullName evidence="1">Ubiquinone biosynthesis accessory factor UbiJ</fullName>
    </recommendedName>
</protein>
<comment type="subcellular location">
    <subcellularLocation>
        <location evidence="1">Cytoplasm</location>
    </subcellularLocation>
</comment>
<dbReference type="PANTHER" id="PTHR38693:SF1">
    <property type="entry name" value="UBIQUINONE BIOSYNTHESIS ACCESSORY FACTOR UBIJ"/>
    <property type="match status" value="1"/>
</dbReference>
<gene>
    <name evidence="1" type="primary">ubiJ</name>
    <name evidence="4" type="ORF">PHACT_11190</name>
</gene>
<dbReference type="EMBL" id="MASR01000001">
    <property type="protein sequence ID" value="OFE13631.1"/>
    <property type="molecule type" value="Genomic_DNA"/>
</dbReference>
<dbReference type="PANTHER" id="PTHR38693">
    <property type="entry name" value="UBIQUINONE BIOSYNTHESIS PROTEIN UBIJ"/>
    <property type="match status" value="1"/>
</dbReference>
<dbReference type="OrthoDB" id="5801225at2"/>
<dbReference type="GO" id="GO:0005737">
    <property type="term" value="C:cytoplasm"/>
    <property type="evidence" value="ECO:0007669"/>
    <property type="project" value="UniProtKB-SubCell"/>
</dbReference>
<dbReference type="Pfam" id="PF02036">
    <property type="entry name" value="SCP2"/>
    <property type="match status" value="1"/>
</dbReference>
<comment type="caution">
    <text evidence="4">The sequence shown here is derived from an EMBL/GenBank/DDBJ whole genome shotgun (WGS) entry which is preliminary data.</text>
</comment>